<keyword evidence="9" id="KW-0274">FAD</keyword>
<proteinExistence type="inferred from homology"/>
<feature type="domain" description="Thiamine pyrophosphate enzyme TPP-binding" evidence="16">
    <location>
        <begin position="393"/>
        <end position="540"/>
    </location>
</feature>
<dbReference type="PANTHER" id="PTHR18968:SF13">
    <property type="entry name" value="ACETOLACTATE SYNTHASE CATALYTIC SUBUNIT, MITOCHONDRIAL"/>
    <property type="match status" value="1"/>
</dbReference>
<name>A0A167YLC5_9FLAO</name>
<evidence type="ECO:0000313" key="19">
    <source>
        <dbReference type="Proteomes" id="UP000077164"/>
    </source>
</evidence>
<accession>A0A167YLC5</accession>
<keyword evidence="10 14" id="KW-0460">Magnesium</keyword>
<evidence type="ECO:0000256" key="6">
    <source>
        <dbReference type="ARBA" id="ARBA00022630"/>
    </source>
</evidence>
<dbReference type="InterPro" id="IPR029035">
    <property type="entry name" value="DHS-like_NAD/FAD-binding_dom"/>
</dbReference>
<dbReference type="Pfam" id="PF00205">
    <property type="entry name" value="TPP_enzyme_M"/>
    <property type="match status" value="1"/>
</dbReference>
<dbReference type="CDD" id="cd02015">
    <property type="entry name" value="TPP_AHAS"/>
    <property type="match status" value="1"/>
</dbReference>
<evidence type="ECO:0000259" key="17">
    <source>
        <dbReference type="Pfam" id="PF02776"/>
    </source>
</evidence>
<dbReference type="Pfam" id="PF02775">
    <property type="entry name" value="TPP_enzyme_C"/>
    <property type="match status" value="1"/>
</dbReference>
<dbReference type="EMBL" id="LVJE01000008">
    <property type="protein sequence ID" value="OAB29543.1"/>
    <property type="molecule type" value="Genomic_DNA"/>
</dbReference>
<dbReference type="CDD" id="cd07035">
    <property type="entry name" value="TPP_PYR_POX_like"/>
    <property type="match status" value="1"/>
</dbReference>
<evidence type="ECO:0000256" key="9">
    <source>
        <dbReference type="ARBA" id="ARBA00022827"/>
    </source>
</evidence>
<dbReference type="FunFam" id="3.40.50.970:FF:000007">
    <property type="entry name" value="Acetolactate synthase"/>
    <property type="match status" value="1"/>
</dbReference>
<dbReference type="PANTHER" id="PTHR18968">
    <property type="entry name" value="THIAMINE PYROPHOSPHATE ENZYMES"/>
    <property type="match status" value="1"/>
</dbReference>
<dbReference type="InterPro" id="IPR000399">
    <property type="entry name" value="TPP-bd_CS"/>
</dbReference>
<dbReference type="STRING" id="249352.SAMN05444395_106180"/>
<dbReference type="GO" id="GO:0005948">
    <property type="term" value="C:acetolactate synthase complex"/>
    <property type="evidence" value="ECO:0007669"/>
    <property type="project" value="TreeGrafter"/>
</dbReference>
<feature type="domain" description="Thiamine pyrophosphate enzyme N-terminal TPP-binding" evidence="17">
    <location>
        <begin position="7"/>
        <end position="122"/>
    </location>
</feature>
<dbReference type="GO" id="GO:0030976">
    <property type="term" value="F:thiamine pyrophosphate binding"/>
    <property type="evidence" value="ECO:0007669"/>
    <property type="project" value="UniProtKB-UniRule"/>
</dbReference>
<dbReference type="InterPro" id="IPR012846">
    <property type="entry name" value="Acetolactate_synth_lsu"/>
</dbReference>
<evidence type="ECO:0000313" key="18">
    <source>
        <dbReference type="EMBL" id="OAB29543.1"/>
    </source>
</evidence>
<dbReference type="UniPathway" id="UPA00049">
    <property type="reaction ID" value="UER00059"/>
</dbReference>
<evidence type="ECO:0000256" key="11">
    <source>
        <dbReference type="ARBA" id="ARBA00023052"/>
    </source>
</evidence>
<evidence type="ECO:0000256" key="8">
    <source>
        <dbReference type="ARBA" id="ARBA00022723"/>
    </source>
</evidence>
<dbReference type="InterPro" id="IPR039368">
    <property type="entry name" value="AHAS_TPP"/>
</dbReference>
<dbReference type="Gene3D" id="3.40.50.970">
    <property type="match status" value="2"/>
</dbReference>
<keyword evidence="11 14" id="KW-0786">Thiamine pyrophosphate</keyword>
<comment type="caution">
    <text evidence="18">The sequence shown here is derived from an EMBL/GenBank/DDBJ whole genome shotgun (WGS) entry which is preliminary data.</text>
</comment>
<keyword evidence="6" id="KW-0285">Flavoprotein</keyword>
<comment type="pathway">
    <text evidence="1 14">Amino-acid biosynthesis; L-isoleucine biosynthesis; L-isoleucine from 2-oxobutanoate: step 1/4.</text>
</comment>
<dbReference type="Pfam" id="PF02776">
    <property type="entry name" value="TPP_enzyme_N"/>
    <property type="match status" value="1"/>
</dbReference>
<dbReference type="InterPro" id="IPR045229">
    <property type="entry name" value="TPP_enz"/>
</dbReference>
<dbReference type="SUPFAM" id="SSF52518">
    <property type="entry name" value="Thiamin diphosphate-binding fold (THDP-binding)"/>
    <property type="match status" value="2"/>
</dbReference>
<dbReference type="InterPro" id="IPR012000">
    <property type="entry name" value="Thiamin_PyroP_enz_cen_dom"/>
</dbReference>
<reference evidence="18 19" key="1">
    <citation type="submission" date="2016-03" db="EMBL/GenBank/DDBJ databases">
        <title>Draft genome sequence of Flavobacterium fryxellicola DSM 16209.</title>
        <authorList>
            <person name="Shin S.-K."/>
            <person name="Yi H."/>
        </authorList>
    </citation>
    <scope>NUCLEOTIDE SEQUENCE [LARGE SCALE GENOMIC DNA]</scope>
    <source>
        <strain evidence="18 19">DSM 16209</strain>
    </source>
</reference>
<sequence>MKNNKISGAEAVIRCLLEEGVNLVYGYPGGAIMPVYDELYKFKDQLHHVLVRHEQGATHAAQGFARATGKVGVAIATSGPGATNLVTGIADAQIDSTPMVCITGQVGKHLLGSDAFQETDIIGISTPVTKWNYQITEASEIPEIMAKAFFIAKSGRPGPVLIDITKNAQFDEIEFSYKKCTSIRSYNPKPTLNLEKVKEAAALINSAKKPFILFGQGVILGQGEAELKALVEKSGIPAAWTILGLSALPTDHPLNVGMLGMHGNYGPNVLTNECDVLIALGMRFDDRVTGNLASYAKQAKVIHFEIDPAEIDKNVKTTVAVLADVKESLSALIPLIESKTHESWHNEFKEKYEIELQAVINDELKPKKEGISMGETIEMINKHSKGDAIMVSDVGQHQMFACRYAKFNSTKSNVTSGGLGTMGFALPAAIGAKMGMPDREVVAIIGDGGFQMTIQELGTIFQTKVPVKIVVLNNEFLGMVRQWQQLFFDKRYASTEMINPNFIAIAEGYYIKAKKVTKREDLDAAVAEMMASKESYFLEVMVEKENNVFPMIPTGASVSDIRLS</sequence>
<feature type="domain" description="Thiamine pyrophosphate enzyme central" evidence="15">
    <location>
        <begin position="197"/>
        <end position="332"/>
    </location>
</feature>
<dbReference type="FunFam" id="3.40.50.970:FF:000016">
    <property type="entry name" value="Acetolactate synthase"/>
    <property type="match status" value="1"/>
</dbReference>
<dbReference type="Gene3D" id="3.40.50.1220">
    <property type="entry name" value="TPP-binding domain"/>
    <property type="match status" value="1"/>
</dbReference>
<dbReference type="RefSeq" id="WP_066077593.1">
    <property type="nucleotide sequence ID" value="NZ_FRDK01000006.1"/>
</dbReference>
<comment type="pathway">
    <text evidence="2 14">Amino-acid biosynthesis; L-valine biosynthesis; L-valine from pyruvate: step 1/4.</text>
</comment>
<dbReference type="InterPro" id="IPR029061">
    <property type="entry name" value="THDP-binding"/>
</dbReference>
<dbReference type="InterPro" id="IPR011766">
    <property type="entry name" value="TPP_enzyme_TPP-bd"/>
</dbReference>
<dbReference type="AlphaFoldDB" id="A0A167YLC5"/>
<evidence type="ECO:0000259" key="15">
    <source>
        <dbReference type="Pfam" id="PF00205"/>
    </source>
</evidence>
<evidence type="ECO:0000256" key="4">
    <source>
        <dbReference type="ARBA" id="ARBA00013145"/>
    </source>
</evidence>
<dbReference type="InterPro" id="IPR012001">
    <property type="entry name" value="Thiamin_PyroP_enz_TPP-bd_dom"/>
</dbReference>
<evidence type="ECO:0000256" key="3">
    <source>
        <dbReference type="ARBA" id="ARBA00007812"/>
    </source>
</evidence>
<dbReference type="UniPathway" id="UPA00047">
    <property type="reaction ID" value="UER00055"/>
</dbReference>
<gene>
    <name evidence="18" type="ORF">FBFR_04555</name>
</gene>
<evidence type="ECO:0000256" key="1">
    <source>
        <dbReference type="ARBA" id="ARBA00004974"/>
    </source>
</evidence>
<keyword evidence="12 14" id="KW-0100">Branched-chain amino acid biosynthesis</keyword>
<comment type="catalytic activity">
    <reaction evidence="13 14">
        <text>2 pyruvate + H(+) = (2S)-2-acetolactate + CO2</text>
        <dbReference type="Rhea" id="RHEA:25249"/>
        <dbReference type="ChEBI" id="CHEBI:15361"/>
        <dbReference type="ChEBI" id="CHEBI:15378"/>
        <dbReference type="ChEBI" id="CHEBI:16526"/>
        <dbReference type="ChEBI" id="CHEBI:58476"/>
        <dbReference type="EC" id="2.2.1.6"/>
    </reaction>
</comment>
<evidence type="ECO:0000256" key="13">
    <source>
        <dbReference type="ARBA" id="ARBA00048670"/>
    </source>
</evidence>
<comment type="cofactor">
    <cofactor evidence="14">
        <name>Mg(2+)</name>
        <dbReference type="ChEBI" id="CHEBI:18420"/>
    </cofactor>
    <text evidence="14">Binds 1 Mg(2+) ion per subunit.</text>
</comment>
<comment type="cofactor">
    <cofactor evidence="14">
        <name>thiamine diphosphate</name>
        <dbReference type="ChEBI" id="CHEBI:58937"/>
    </cofactor>
    <text evidence="14">Binds 1 thiamine pyrophosphate per subunit.</text>
</comment>
<dbReference type="GO" id="GO:0009099">
    <property type="term" value="P:L-valine biosynthetic process"/>
    <property type="evidence" value="ECO:0007669"/>
    <property type="project" value="UniProtKB-UniPathway"/>
</dbReference>
<keyword evidence="5 14" id="KW-0028">Amino-acid biosynthesis</keyword>
<dbReference type="PROSITE" id="PS00187">
    <property type="entry name" value="TPP_ENZYMES"/>
    <property type="match status" value="1"/>
</dbReference>
<evidence type="ECO:0000259" key="16">
    <source>
        <dbReference type="Pfam" id="PF02775"/>
    </source>
</evidence>
<dbReference type="OrthoDB" id="4494979at2"/>
<dbReference type="EC" id="2.2.1.6" evidence="4 14"/>
<evidence type="ECO:0000256" key="2">
    <source>
        <dbReference type="ARBA" id="ARBA00005025"/>
    </source>
</evidence>
<dbReference type="SUPFAM" id="SSF52467">
    <property type="entry name" value="DHS-like NAD/FAD-binding domain"/>
    <property type="match status" value="1"/>
</dbReference>
<organism evidence="18 19">
    <name type="scientific">Flavobacterium fryxellicola</name>
    <dbReference type="NCBI Taxonomy" id="249352"/>
    <lineage>
        <taxon>Bacteria</taxon>
        <taxon>Pseudomonadati</taxon>
        <taxon>Bacteroidota</taxon>
        <taxon>Flavobacteriia</taxon>
        <taxon>Flavobacteriales</taxon>
        <taxon>Flavobacteriaceae</taxon>
        <taxon>Flavobacterium</taxon>
    </lineage>
</organism>
<dbReference type="Proteomes" id="UP000077164">
    <property type="component" value="Unassembled WGS sequence"/>
</dbReference>
<dbReference type="GO" id="GO:0009097">
    <property type="term" value="P:isoleucine biosynthetic process"/>
    <property type="evidence" value="ECO:0007669"/>
    <property type="project" value="UniProtKB-UniPathway"/>
</dbReference>
<dbReference type="GO" id="GO:0003984">
    <property type="term" value="F:acetolactate synthase activity"/>
    <property type="evidence" value="ECO:0007669"/>
    <property type="project" value="UniProtKB-EC"/>
</dbReference>
<keyword evidence="7 14" id="KW-0808">Transferase</keyword>
<dbReference type="NCBIfam" id="TIGR00118">
    <property type="entry name" value="acolac_lg"/>
    <property type="match status" value="1"/>
</dbReference>
<evidence type="ECO:0000256" key="5">
    <source>
        <dbReference type="ARBA" id="ARBA00022605"/>
    </source>
</evidence>
<keyword evidence="19" id="KW-1185">Reference proteome</keyword>
<evidence type="ECO:0000256" key="12">
    <source>
        <dbReference type="ARBA" id="ARBA00023304"/>
    </source>
</evidence>
<dbReference type="GO" id="GO:0000287">
    <property type="term" value="F:magnesium ion binding"/>
    <property type="evidence" value="ECO:0007669"/>
    <property type="project" value="UniProtKB-UniRule"/>
</dbReference>
<evidence type="ECO:0000256" key="10">
    <source>
        <dbReference type="ARBA" id="ARBA00022842"/>
    </source>
</evidence>
<dbReference type="FunFam" id="3.40.50.1220:FF:000008">
    <property type="entry name" value="Acetolactate synthase"/>
    <property type="match status" value="1"/>
</dbReference>
<comment type="similarity">
    <text evidence="3 14">Belongs to the TPP enzyme family.</text>
</comment>
<evidence type="ECO:0000256" key="7">
    <source>
        <dbReference type="ARBA" id="ARBA00022679"/>
    </source>
</evidence>
<dbReference type="GO" id="GO:0050660">
    <property type="term" value="F:flavin adenine dinucleotide binding"/>
    <property type="evidence" value="ECO:0007669"/>
    <property type="project" value="InterPro"/>
</dbReference>
<protein>
    <recommendedName>
        <fullName evidence="4 14">Acetolactate synthase</fullName>
        <ecNumber evidence="4 14">2.2.1.6</ecNumber>
    </recommendedName>
</protein>
<keyword evidence="8 14" id="KW-0479">Metal-binding</keyword>
<evidence type="ECO:0000256" key="14">
    <source>
        <dbReference type="RuleBase" id="RU003591"/>
    </source>
</evidence>